<evidence type="ECO:0000313" key="2">
    <source>
        <dbReference type="EMBL" id="ATB28647.1"/>
    </source>
</evidence>
<dbReference type="GO" id="GO:0003824">
    <property type="term" value="F:catalytic activity"/>
    <property type="evidence" value="ECO:0007669"/>
    <property type="project" value="InterPro"/>
</dbReference>
<dbReference type="PANTHER" id="PTHR36930">
    <property type="entry name" value="METAL-SULFUR CLUSTER BIOSYNTHESIS PROTEINS YUAD-RELATED"/>
    <property type="match status" value="1"/>
</dbReference>
<dbReference type="Pfam" id="PF03473">
    <property type="entry name" value="MOSC"/>
    <property type="match status" value="1"/>
</dbReference>
<evidence type="ECO:0000313" key="3">
    <source>
        <dbReference type="Proteomes" id="UP000217289"/>
    </source>
</evidence>
<dbReference type="InterPro" id="IPR005302">
    <property type="entry name" value="MoCF_Sase_C"/>
</dbReference>
<dbReference type="KEGG" id="mbd:MEBOL_002096"/>
<proteinExistence type="predicted"/>
<dbReference type="EMBL" id="CP022163">
    <property type="protein sequence ID" value="ATB28647.1"/>
    <property type="molecule type" value="Genomic_DNA"/>
</dbReference>
<evidence type="ECO:0000259" key="1">
    <source>
        <dbReference type="PROSITE" id="PS51340"/>
    </source>
</evidence>
<sequence length="173" mass="18847">MLPPTGARHRIREVDSPSGTIRALLLAQERGTPMKRVPEAEAVEGQGFVGDRHGKKKPHGKRQLLLLDEASQHALRMSPGELKENVVLAGLPLESLPAGQRLALGTEVVVELTEPCVPCSKLERIRPGLLKESWGQRGQLARVLRGGTVREGDGVRLLDVNPDAPRPIRPKLP</sequence>
<reference evidence="2 3" key="1">
    <citation type="submission" date="2017-06" db="EMBL/GenBank/DDBJ databases">
        <authorList>
            <person name="Kim H.J."/>
            <person name="Triplett B.A."/>
        </authorList>
    </citation>
    <scope>NUCLEOTIDE SEQUENCE [LARGE SCALE GENOMIC DNA]</scope>
    <source>
        <strain evidence="2 3">DSM 14713</strain>
    </source>
</reference>
<protein>
    <submittedName>
        <fullName evidence="2">MOSC domain-containing protein</fullName>
    </submittedName>
</protein>
<dbReference type="Proteomes" id="UP000217289">
    <property type="component" value="Chromosome"/>
</dbReference>
<dbReference type="GO" id="GO:0030151">
    <property type="term" value="F:molybdenum ion binding"/>
    <property type="evidence" value="ECO:0007669"/>
    <property type="project" value="InterPro"/>
</dbReference>
<dbReference type="InterPro" id="IPR052716">
    <property type="entry name" value="MOSC_domain"/>
</dbReference>
<dbReference type="AlphaFoldDB" id="A0A250IBY2"/>
<name>A0A250IBY2_9BACT</name>
<gene>
    <name evidence="2" type="ORF">MEBOL_002096</name>
</gene>
<organism evidence="2 3">
    <name type="scientific">Melittangium boletus DSM 14713</name>
    <dbReference type="NCBI Taxonomy" id="1294270"/>
    <lineage>
        <taxon>Bacteria</taxon>
        <taxon>Pseudomonadati</taxon>
        <taxon>Myxococcota</taxon>
        <taxon>Myxococcia</taxon>
        <taxon>Myxococcales</taxon>
        <taxon>Cystobacterineae</taxon>
        <taxon>Archangiaceae</taxon>
        <taxon>Melittangium</taxon>
    </lineage>
</organism>
<keyword evidence="3" id="KW-1185">Reference proteome</keyword>
<dbReference type="Gene3D" id="2.40.33.20">
    <property type="entry name" value="PK beta-barrel domain-like"/>
    <property type="match status" value="1"/>
</dbReference>
<dbReference type="PROSITE" id="PS51340">
    <property type="entry name" value="MOSC"/>
    <property type="match status" value="1"/>
</dbReference>
<feature type="domain" description="MOSC" evidence="1">
    <location>
        <begin position="35"/>
        <end position="158"/>
    </location>
</feature>
<dbReference type="InterPro" id="IPR011037">
    <property type="entry name" value="Pyrv_Knase-like_insert_dom_sf"/>
</dbReference>
<dbReference type="PANTHER" id="PTHR36930:SF1">
    <property type="entry name" value="MOSC DOMAIN-CONTAINING PROTEIN"/>
    <property type="match status" value="1"/>
</dbReference>
<dbReference type="GO" id="GO:0030170">
    <property type="term" value="F:pyridoxal phosphate binding"/>
    <property type="evidence" value="ECO:0007669"/>
    <property type="project" value="InterPro"/>
</dbReference>
<dbReference type="SUPFAM" id="SSF50800">
    <property type="entry name" value="PK beta-barrel domain-like"/>
    <property type="match status" value="1"/>
</dbReference>
<accession>A0A250IBY2</accession>